<name>A0AAD7JBJ6_9AGAR</name>
<proteinExistence type="predicted"/>
<evidence type="ECO:0000259" key="1">
    <source>
        <dbReference type="Pfam" id="PF25534"/>
    </source>
</evidence>
<dbReference type="Pfam" id="PF25534">
    <property type="entry name" value="DUF7918"/>
    <property type="match status" value="1"/>
</dbReference>
<dbReference type="AlphaFoldDB" id="A0AAD7JBJ6"/>
<feature type="domain" description="DUF7918" evidence="1">
    <location>
        <begin position="13"/>
        <end position="132"/>
    </location>
</feature>
<gene>
    <name evidence="2" type="ORF">B0H16DRAFT_557304</name>
</gene>
<reference evidence="2" key="1">
    <citation type="submission" date="2023-03" db="EMBL/GenBank/DDBJ databases">
        <title>Massive genome expansion in bonnet fungi (Mycena s.s.) driven by repeated elements and novel gene families across ecological guilds.</title>
        <authorList>
            <consortium name="Lawrence Berkeley National Laboratory"/>
            <person name="Harder C.B."/>
            <person name="Miyauchi S."/>
            <person name="Viragh M."/>
            <person name="Kuo A."/>
            <person name="Thoen E."/>
            <person name="Andreopoulos B."/>
            <person name="Lu D."/>
            <person name="Skrede I."/>
            <person name="Drula E."/>
            <person name="Henrissat B."/>
            <person name="Morin E."/>
            <person name="Kohler A."/>
            <person name="Barry K."/>
            <person name="LaButti K."/>
            <person name="Morin E."/>
            <person name="Salamov A."/>
            <person name="Lipzen A."/>
            <person name="Mereny Z."/>
            <person name="Hegedus B."/>
            <person name="Baldrian P."/>
            <person name="Stursova M."/>
            <person name="Weitz H."/>
            <person name="Taylor A."/>
            <person name="Grigoriev I.V."/>
            <person name="Nagy L.G."/>
            <person name="Martin F."/>
            <person name="Kauserud H."/>
        </authorList>
    </citation>
    <scope>NUCLEOTIDE SEQUENCE</scope>
    <source>
        <strain evidence="2">CBHHK182m</strain>
    </source>
</reference>
<accession>A0AAD7JBJ6</accession>
<keyword evidence="3" id="KW-1185">Reference proteome</keyword>
<dbReference type="Proteomes" id="UP001215598">
    <property type="component" value="Unassembled WGS sequence"/>
</dbReference>
<sequence length="221" mass="24587">MLINPLPRSIEHRGSNNDTTLRPFIFSTLALTDDDSLLGSSSHPELGLIQLTIVPVQATETNTSLALPSLAELKVHERSKKAVTQQITLAEPEILATPPKTYDLVRIGPNIANFSFKYRPLDVLRANEIAPQLKRKASPEIPRAATPEDPEALADTREAEILRERLKALDAKLQKRVKKPNVKDELAGQVIDLTQNSARSNKRVKLEERRPFIPGEVIDLT</sequence>
<evidence type="ECO:0000313" key="3">
    <source>
        <dbReference type="Proteomes" id="UP001215598"/>
    </source>
</evidence>
<dbReference type="EMBL" id="JARKIB010000036">
    <property type="protein sequence ID" value="KAJ7761008.1"/>
    <property type="molecule type" value="Genomic_DNA"/>
</dbReference>
<organism evidence="2 3">
    <name type="scientific">Mycena metata</name>
    <dbReference type="NCBI Taxonomy" id="1033252"/>
    <lineage>
        <taxon>Eukaryota</taxon>
        <taxon>Fungi</taxon>
        <taxon>Dikarya</taxon>
        <taxon>Basidiomycota</taxon>
        <taxon>Agaricomycotina</taxon>
        <taxon>Agaricomycetes</taxon>
        <taxon>Agaricomycetidae</taxon>
        <taxon>Agaricales</taxon>
        <taxon>Marasmiineae</taxon>
        <taxon>Mycenaceae</taxon>
        <taxon>Mycena</taxon>
    </lineage>
</organism>
<dbReference type="PANTHER" id="PTHR36223">
    <property type="entry name" value="BETA-LACTAMASE-TYPE TRANSPEPTIDASE FOLD DOMAIN CONTAINING PROTEIN"/>
    <property type="match status" value="1"/>
</dbReference>
<dbReference type="InterPro" id="IPR057678">
    <property type="entry name" value="DUF7918"/>
</dbReference>
<comment type="caution">
    <text evidence="2">The sequence shown here is derived from an EMBL/GenBank/DDBJ whole genome shotgun (WGS) entry which is preliminary data.</text>
</comment>
<evidence type="ECO:0000313" key="2">
    <source>
        <dbReference type="EMBL" id="KAJ7761008.1"/>
    </source>
</evidence>
<dbReference type="PANTHER" id="PTHR36223:SF1">
    <property type="entry name" value="TRANSCRIPTION ELONGATION FACTOR EAF N-TERMINAL DOMAIN-CONTAINING PROTEIN"/>
    <property type="match status" value="1"/>
</dbReference>
<protein>
    <recommendedName>
        <fullName evidence="1">DUF7918 domain-containing protein</fullName>
    </recommendedName>
</protein>